<protein>
    <recommendedName>
        <fullName evidence="1">FAD-binding PCMH-type domain-containing protein</fullName>
    </recommendedName>
</protein>
<evidence type="ECO:0000259" key="1">
    <source>
        <dbReference type="PROSITE" id="PS51387"/>
    </source>
</evidence>
<proteinExistence type="predicted"/>
<feature type="domain" description="FAD-binding PCMH-type" evidence="1">
    <location>
        <begin position="32"/>
        <end position="232"/>
    </location>
</feature>
<accession>A0A2P7QE68</accession>
<dbReference type="InterPro" id="IPR016166">
    <property type="entry name" value="FAD-bd_PCMH"/>
</dbReference>
<dbReference type="EMBL" id="PXYI01000017">
    <property type="protein sequence ID" value="PSJ36225.1"/>
    <property type="molecule type" value="Genomic_DNA"/>
</dbReference>
<dbReference type="GO" id="GO:0016899">
    <property type="term" value="F:oxidoreductase activity, acting on the CH-OH group of donors, oxygen as acceptor"/>
    <property type="evidence" value="ECO:0007669"/>
    <property type="project" value="InterPro"/>
</dbReference>
<gene>
    <name evidence="2" type="ORF">C7I55_27270</name>
</gene>
<dbReference type="OrthoDB" id="9800184at2"/>
<evidence type="ECO:0000313" key="2">
    <source>
        <dbReference type="EMBL" id="PSJ36225.1"/>
    </source>
</evidence>
<keyword evidence="3" id="KW-1185">Reference proteome</keyword>
<organism evidence="2 3">
    <name type="scientific">Allosphingosinicella deserti</name>
    <dbReference type="NCBI Taxonomy" id="2116704"/>
    <lineage>
        <taxon>Bacteria</taxon>
        <taxon>Pseudomonadati</taxon>
        <taxon>Pseudomonadota</taxon>
        <taxon>Alphaproteobacteria</taxon>
        <taxon>Sphingomonadales</taxon>
        <taxon>Sphingomonadaceae</taxon>
        <taxon>Allosphingosinicella</taxon>
    </lineage>
</organism>
<sequence>MAKTVFFEEQRWTNWHLTVRDVPIAGRFELHNSGGSASIARMAESAAAVQLLLGRACREGRRLRAQGAAWSFSEAAAIPGGWCLATGHANWLFRLPGAHVVPDYPFDREGLILCQTGISVAELNMFLEGRGRSLATTGASNGQTFVGAMSTGTHGSAIDHPAIQGQVAAFQLLPAPDLNLWVEPASRPVTDGRLAADLGATVVRDDALFSAALVGLGAFGVVHSVLVRTVPRFLLEMSRERRPLTAEIEKAMNGGGFDAAGLPGGTRRPYFFQSVVNRHIDAGHAYVTVGYDLPWEEDQKLDYDLVNKRGPGYELAVVVANLLSAFPGLSPPITKAVLSDQLKPFKARKRSWGQSFNYTTPRSGTAGAAVAVPTERTLDALEILQRAMKKVGKVPAAFACRYAVKSPGLLAFTRHGRTTIVDIDGIDTVGTRKLMAQAVADLRTQGIPHTEHWGKVNQMTATSVRDAYGDDLEAWMRTRTDLLDRQAEYVFGSAFLDRLGLTSPTF</sequence>
<dbReference type="InterPro" id="IPR036318">
    <property type="entry name" value="FAD-bd_PCMH-like_sf"/>
</dbReference>
<dbReference type="PROSITE" id="PS51387">
    <property type="entry name" value="FAD_PCMH"/>
    <property type="match status" value="1"/>
</dbReference>
<comment type="caution">
    <text evidence="2">The sequence shown here is derived from an EMBL/GenBank/DDBJ whole genome shotgun (WGS) entry which is preliminary data.</text>
</comment>
<name>A0A2P7QE68_9SPHN</name>
<dbReference type="Proteomes" id="UP000241167">
    <property type="component" value="Unassembled WGS sequence"/>
</dbReference>
<dbReference type="RefSeq" id="WP_106516218.1">
    <property type="nucleotide sequence ID" value="NZ_PXYI01000017.1"/>
</dbReference>
<dbReference type="InterPro" id="IPR010031">
    <property type="entry name" value="FAD_lactone_oxidase-like"/>
</dbReference>
<dbReference type="AlphaFoldDB" id="A0A2P7QE68"/>
<dbReference type="Gene3D" id="3.30.465.10">
    <property type="match status" value="1"/>
</dbReference>
<dbReference type="SUPFAM" id="SSF56176">
    <property type="entry name" value="FAD-binding/transporter-associated domain-like"/>
    <property type="match status" value="1"/>
</dbReference>
<evidence type="ECO:0000313" key="3">
    <source>
        <dbReference type="Proteomes" id="UP000241167"/>
    </source>
</evidence>
<dbReference type="PANTHER" id="PTHR43762">
    <property type="entry name" value="L-GULONOLACTONE OXIDASE"/>
    <property type="match status" value="1"/>
</dbReference>
<dbReference type="GO" id="GO:0071949">
    <property type="term" value="F:FAD binding"/>
    <property type="evidence" value="ECO:0007669"/>
    <property type="project" value="InterPro"/>
</dbReference>
<reference evidence="2 3" key="1">
    <citation type="submission" date="2018-03" db="EMBL/GenBank/DDBJ databases">
        <title>The draft genome of Sphingosinicella sp. GL-C-18.</title>
        <authorList>
            <person name="Liu L."/>
            <person name="Li L."/>
            <person name="Liang L."/>
            <person name="Zhang X."/>
            <person name="Wang T."/>
        </authorList>
    </citation>
    <scope>NUCLEOTIDE SEQUENCE [LARGE SCALE GENOMIC DNA]</scope>
    <source>
        <strain evidence="2 3">GL-C-18</strain>
    </source>
</reference>
<dbReference type="InterPro" id="IPR016169">
    <property type="entry name" value="FAD-bd_PCMH_sub2"/>
</dbReference>
<dbReference type="PANTHER" id="PTHR43762:SF1">
    <property type="entry name" value="D-ARABINONO-1,4-LACTONE OXIDASE"/>
    <property type="match status" value="1"/>
</dbReference>